<dbReference type="PIRSF" id="PIRSF000097">
    <property type="entry name" value="AKR"/>
    <property type="match status" value="1"/>
</dbReference>
<dbReference type="PROSITE" id="PS00062">
    <property type="entry name" value="ALDOKETO_REDUCTASE_2"/>
    <property type="match status" value="1"/>
</dbReference>
<feature type="active site" description="Proton donor" evidence="4">
    <location>
        <position position="69"/>
    </location>
</feature>
<organism evidence="8 9">
    <name type="scientific">Bifidobacterium psychraerophilum</name>
    <dbReference type="NCBI Taxonomy" id="218140"/>
    <lineage>
        <taxon>Bacteria</taxon>
        <taxon>Bacillati</taxon>
        <taxon>Actinomycetota</taxon>
        <taxon>Actinomycetes</taxon>
        <taxon>Bifidobacteriales</taxon>
        <taxon>Bifidobacteriaceae</taxon>
        <taxon>Bifidobacterium</taxon>
    </lineage>
</organism>
<evidence type="ECO:0000256" key="6">
    <source>
        <dbReference type="PIRSR" id="PIRSR000097-3"/>
    </source>
</evidence>
<evidence type="ECO:0000256" key="3">
    <source>
        <dbReference type="ARBA" id="ARBA00023002"/>
    </source>
</evidence>
<dbReference type="EC" id="1.1.1.188" evidence="8"/>
<keyword evidence="3 8" id="KW-0560">Oxidoreductase</keyword>
<dbReference type="PANTHER" id="PTHR43827">
    <property type="entry name" value="2,5-DIKETO-D-GLUCONIC ACID REDUCTASE"/>
    <property type="match status" value="1"/>
</dbReference>
<sequence>MQHEGPEILTLNEYSGDASSVGGAVGTTGIGIPQLGLGVFQTPEGKETVDSVRWALEAGYRHIDTAAVYGNEESVGQALRESGVRRREVFVTTKLWNDDIRAGKTEEAFYQSLDRLGTSYVDLYLIHWPVDGWQRAWEVMVDLYHQHRIRAIGVSNFHQHHLEELRMISAVRPAVDQIESSPQFTNQDLVDYCHGKRIHVEVWSPLGGTGGDLLKDPVLQRIADEHGKSPAQIVIRWHLQRGVIVIPKSTHQERIKQNFDVFDFTLDENEMAAIYALNTGKRNGADPDNFSF</sequence>
<protein>
    <submittedName>
        <fullName evidence="8">2,5-didehydrogluconate reductase</fullName>
        <ecNumber evidence="8">1.1.1.188</ecNumber>
    </submittedName>
</protein>
<feature type="binding site" evidence="5">
    <location>
        <position position="127"/>
    </location>
    <ligand>
        <name>substrate</name>
    </ligand>
</feature>
<keyword evidence="9" id="KW-1185">Reference proteome</keyword>
<proteinExistence type="inferred from homology"/>
<dbReference type="AlphaFoldDB" id="A0A087CDU7"/>
<dbReference type="InterPro" id="IPR020471">
    <property type="entry name" value="AKR"/>
</dbReference>
<dbReference type="GO" id="GO:0047017">
    <property type="term" value="F:prostaglandin F synthase activity"/>
    <property type="evidence" value="ECO:0007669"/>
    <property type="project" value="UniProtKB-EC"/>
</dbReference>
<dbReference type="Pfam" id="PF00248">
    <property type="entry name" value="Aldo_ket_red"/>
    <property type="match status" value="1"/>
</dbReference>
<evidence type="ECO:0000256" key="1">
    <source>
        <dbReference type="ARBA" id="ARBA00007905"/>
    </source>
</evidence>
<evidence type="ECO:0000313" key="8">
    <source>
        <dbReference type="EMBL" id="KFI81447.1"/>
    </source>
</evidence>
<reference evidence="8 9" key="1">
    <citation type="submission" date="2014-03" db="EMBL/GenBank/DDBJ databases">
        <title>Genomics of Bifidobacteria.</title>
        <authorList>
            <person name="Ventura M."/>
            <person name="Milani C."/>
            <person name="Lugli G.A."/>
        </authorList>
    </citation>
    <scope>NUCLEOTIDE SEQUENCE [LARGE SCALE GENOMIC DNA]</scope>
    <source>
        <strain evidence="8 9">LMG 21775</strain>
    </source>
</reference>
<evidence type="ECO:0000313" key="9">
    <source>
        <dbReference type="Proteomes" id="UP000029050"/>
    </source>
</evidence>
<comment type="caution">
    <text evidence="8">The sequence shown here is derived from an EMBL/GenBank/DDBJ whole genome shotgun (WGS) entry which is preliminary data.</text>
</comment>
<accession>A0A087CDU7</accession>
<dbReference type="STRING" id="218140.BPSY_1856"/>
<evidence type="ECO:0000256" key="5">
    <source>
        <dbReference type="PIRSR" id="PIRSR000097-2"/>
    </source>
</evidence>
<dbReference type="SUPFAM" id="SSF51430">
    <property type="entry name" value="NAD(P)-linked oxidoreductase"/>
    <property type="match status" value="1"/>
</dbReference>
<feature type="domain" description="NADP-dependent oxidoreductase" evidence="7">
    <location>
        <begin position="37"/>
        <end position="278"/>
    </location>
</feature>
<keyword evidence="2" id="KW-0521">NADP</keyword>
<dbReference type="FunFam" id="3.20.20.100:FF:000015">
    <property type="entry name" value="Oxidoreductase, aldo/keto reductase family"/>
    <property type="match status" value="1"/>
</dbReference>
<dbReference type="InterPro" id="IPR036812">
    <property type="entry name" value="NAD(P)_OxRdtase_dom_sf"/>
</dbReference>
<name>A0A087CDU7_9BIFI</name>
<dbReference type="PRINTS" id="PR00069">
    <property type="entry name" value="ALDKETRDTASE"/>
</dbReference>
<dbReference type="Gene3D" id="3.20.20.100">
    <property type="entry name" value="NADP-dependent oxidoreductase domain"/>
    <property type="match status" value="1"/>
</dbReference>
<dbReference type="Proteomes" id="UP000029050">
    <property type="component" value="Unassembled WGS sequence"/>
</dbReference>
<dbReference type="eggNOG" id="COG0656">
    <property type="taxonomic scope" value="Bacteria"/>
</dbReference>
<dbReference type="PROSITE" id="PS00798">
    <property type="entry name" value="ALDOKETO_REDUCTASE_1"/>
    <property type="match status" value="1"/>
</dbReference>
<feature type="site" description="Lowers pKa of active site Tyr" evidence="6">
    <location>
        <position position="94"/>
    </location>
</feature>
<dbReference type="EMBL" id="JGZI01000010">
    <property type="protein sequence ID" value="KFI81447.1"/>
    <property type="molecule type" value="Genomic_DNA"/>
</dbReference>
<comment type="similarity">
    <text evidence="1">Belongs to the aldo/keto reductase family.</text>
</comment>
<evidence type="ECO:0000256" key="4">
    <source>
        <dbReference type="PIRSR" id="PIRSR000097-1"/>
    </source>
</evidence>
<dbReference type="OrthoDB" id="9804790at2"/>
<evidence type="ECO:0000259" key="7">
    <source>
        <dbReference type="Pfam" id="PF00248"/>
    </source>
</evidence>
<dbReference type="InterPro" id="IPR023210">
    <property type="entry name" value="NADP_OxRdtase_dom"/>
</dbReference>
<gene>
    <name evidence="8" type="ORF">BPSY_1856</name>
</gene>
<dbReference type="PANTHER" id="PTHR43827:SF3">
    <property type="entry name" value="NADP-DEPENDENT OXIDOREDUCTASE DOMAIN-CONTAINING PROTEIN"/>
    <property type="match status" value="1"/>
</dbReference>
<evidence type="ECO:0000256" key="2">
    <source>
        <dbReference type="ARBA" id="ARBA00022857"/>
    </source>
</evidence>
<dbReference type="PROSITE" id="PS00063">
    <property type="entry name" value="ALDOKETO_REDUCTASE_3"/>
    <property type="match status" value="1"/>
</dbReference>
<dbReference type="InterPro" id="IPR018170">
    <property type="entry name" value="Aldo/ket_reductase_CS"/>
</dbReference>